<name>E3RYY0_PYRTT</name>
<keyword evidence="3" id="KW-1185">Reference proteome</keyword>
<proteinExistence type="predicted"/>
<dbReference type="KEGG" id="pte:PTT_14811"/>
<sequence>MRFSLLVPAVLLALGNGAQAVVYGCICKDEQYGADRGFTHEICKAFGTLLVDVPRFYQWGTYQCKFDNPKVPIDPATWDEVCRRGNKGRGNVLNTGGVVGQWSGWCNAAV</sequence>
<dbReference type="HOGENOM" id="CLU_2122314_0_0_1"/>
<evidence type="ECO:0000313" key="3">
    <source>
        <dbReference type="Proteomes" id="UP000001067"/>
    </source>
</evidence>
<organism evidence="3">
    <name type="scientific">Pyrenophora teres f. teres (strain 0-1)</name>
    <name type="common">Barley net blotch fungus</name>
    <name type="synonym">Drechslera teres f. teres</name>
    <dbReference type="NCBI Taxonomy" id="861557"/>
    <lineage>
        <taxon>Eukaryota</taxon>
        <taxon>Fungi</taxon>
        <taxon>Dikarya</taxon>
        <taxon>Ascomycota</taxon>
        <taxon>Pezizomycotina</taxon>
        <taxon>Dothideomycetes</taxon>
        <taxon>Pleosporomycetidae</taxon>
        <taxon>Pleosporales</taxon>
        <taxon>Pleosporineae</taxon>
        <taxon>Pleosporaceae</taxon>
        <taxon>Pyrenophora</taxon>
    </lineage>
</organism>
<feature type="chain" id="PRO_5003181778" evidence="1">
    <location>
        <begin position="21"/>
        <end position="110"/>
    </location>
</feature>
<dbReference type="EMBL" id="GL535997">
    <property type="protein sequence ID" value="EFQ89069.1"/>
    <property type="molecule type" value="Genomic_DNA"/>
</dbReference>
<dbReference type="Proteomes" id="UP000001067">
    <property type="component" value="Unassembled WGS sequence"/>
</dbReference>
<protein>
    <submittedName>
        <fullName evidence="2">Uncharacterized protein</fullName>
    </submittedName>
</protein>
<gene>
    <name evidence="2" type="ORF">PTT_14811</name>
</gene>
<evidence type="ECO:0000313" key="2">
    <source>
        <dbReference type="EMBL" id="EFQ89069.1"/>
    </source>
</evidence>
<dbReference type="AlphaFoldDB" id="E3RYY0"/>
<accession>E3RYY0</accession>
<feature type="signal peptide" evidence="1">
    <location>
        <begin position="1"/>
        <end position="20"/>
    </location>
</feature>
<dbReference type="PROSITE" id="PS51257">
    <property type="entry name" value="PROKAR_LIPOPROTEIN"/>
    <property type="match status" value="1"/>
</dbReference>
<evidence type="ECO:0000256" key="1">
    <source>
        <dbReference type="SAM" id="SignalP"/>
    </source>
</evidence>
<keyword evidence="1" id="KW-0732">Signal</keyword>
<reference evidence="2 3" key="1">
    <citation type="journal article" date="2010" name="Genome Biol.">
        <title>A first genome assembly of the barley fungal pathogen Pyrenophora teres f. teres.</title>
        <authorList>
            <person name="Ellwood S.R."/>
            <person name="Liu Z."/>
            <person name="Syme R.A."/>
            <person name="Lai Z."/>
            <person name="Hane J.K."/>
            <person name="Keiper F."/>
            <person name="Moffat C.S."/>
            <person name="Oliver R.P."/>
            <person name="Friesen T.L."/>
        </authorList>
    </citation>
    <scope>NUCLEOTIDE SEQUENCE [LARGE SCALE GENOMIC DNA]</scope>
    <source>
        <strain evidence="2 3">0-1</strain>
    </source>
</reference>